<dbReference type="GO" id="GO:0042981">
    <property type="term" value="P:regulation of apoptotic process"/>
    <property type="evidence" value="ECO:0007669"/>
    <property type="project" value="InterPro"/>
</dbReference>
<dbReference type="FunCoup" id="A0A803JNJ4">
    <property type="interactions" value="459"/>
</dbReference>
<feature type="region of interest" description="Disordered" evidence="7">
    <location>
        <begin position="99"/>
        <end position="125"/>
    </location>
</feature>
<dbReference type="SMART" id="SM01289">
    <property type="entry name" value="PYRIN"/>
    <property type="match status" value="1"/>
</dbReference>
<evidence type="ECO:0000256" key="2">
    <source>
        <dbReference type="ARBA" id="ARBA00022490"/>
    </source>
</evidence>
<dbReference type="Gene3D" id="1.10.533.10">
    <property type="entry name" value="Death Domain, Fas"/>
    <property type="match status" value="2"/>
</dbReference>
<keyword evidence="3" id="KW-0399">Innate immunity</keyword>
<organism evidence="10">
    <name type="scientific">Xenopus tropicalis</name>
    <name type="common">Western clawed frog</name>
    <name type="synonym">Silurana tropicalis</name>
    <dbReference type="NCBI Taxonomy" id="8364"/>
    <lineage>
        <taxon>Eukaryota</taxon>
        <taxon>Metazoa</taxon>
        <taxon>Chordata</taxon>
        <taxon>Craniata</taxon>
        <taxon>Vertebrata</taxon>
        <taxon>Euteleostomi</taxon>
        <taxon>Amphibia</taxon>
        <taxon>Batrachia</taxon>
        <taxon>Anura</taxon>
        <taxon>Pipoidea</taxon>
        <taxon>Pipidae</taxon>
        <taxon>Xenopodinae</taxon>
        <taxon>Xenopus</taxon>
        <taxon>Silurana</taxon>
    </lineage>
</organism>
<keyword evidence="4" id="KW-0391">Immunity</keyword>
<dbReference type="Bgee" id="ENSXETG00000036975">
    <property type="expression patterns" value="Expressed in blastula and 2 other cell types or tissues"/>
</dbReference>
<dbReference type="PROSITE" id="PS50824">
    <property type="entry name" value="DAPIN"/>
    <property type="match status" value="1"/>
</dbReference>
<dbReference type="InterPro" id="IPR001315">
    <property type="entry name" value="CARD"/>
</dbReference>
<evidence type="ECO:0000313" key="10">
    <source>
        <dbReference type="Ensembl" id="ENSXETP00000109567"/>
    </source>
</evidence>
<dbReference type="GeneTree" id="ENSGT00940000161873"/>
<comment type="subcellular location">
    <subcellularLocation>
        <location evidence="1">Inflammasome</location>
    </subcellularLocation>
</comment>
<evidence type="ECO:0000256" key="6">
    <source>
        <dbReference type="ARBA" id="ARBA00023233"/>
    </source>
</evidence>
<dbReference type="Pfam" id="PF00619">
    <property type="entry name" value="CARD"/>
    <property type="match status" value="1"/>
</dbReference>
<evidence type="ECO:0000256" key="3">
    <source>
        <dbReference type="ARBA" id="ARBA00022588"/>
    </source>
</evidence>
<dbReference type="PROSITE" id="PS50209">
    <property type="entry name" value="CARD"/>
    <property type="match status" value="1"/>
</dbReference>
<name>A0A803JNJ4_XENTR</name>
<reference evidence="10" key="2">
    <citation type="submission" date="2021-03" db="UniProtKB">
        <authorList>
            <consortium name="Ensembl"/>
        </authorList>
    </citation>
    <scope>IDENTIFICATION</scope>
</reference>
<gene>
    <name evidence="10" type="primary">pycard</name>
</gene>
<dbReference type="Ensembl" id="ENSXETT00000108839">
    <property type="protein sequence ID" value="ENSXETP00000109567"/>
    <property type="gene ID" value="ENSXETG00000036975"/>
</dbReference>
<keyword evidence="5" id="KW-0395">Inflammatory response</keyword>
<dbReference type="Pfam" id="PF02758">
    <property type="entry name" value="PYRIN"/>
    <property type="match status" value="1"/>
</dbReference>
<feature type="domain" description="Pyrin" evidence="9">
    <location>
        <begin position="1"/>
        <end position="91"/>
    </location>
</feature>
<dbReference type="FunFam" id="1.10.533.10:FF:000013">
    <property type="entry name" value="Apoptosis-associated speck-like protein containing a CARD"/>
    <property type="match status" value="1"/>
</dbReference>
<evidence type="ECO:0000259" key="9">
    <source>
        <dbReference type="PROSITE" id="PS50824"/>
    </source>
</evidence>
<feature type="domain" description="CARD" evidence="8">
    <location>
        <begin position="122"/>
        <end position="211"/>
    </location>
</feature>
<evidence type="ECO:0000256" key="7">
    <source>
        <dbReference type="SAM" id="MobiDB-lite"/>
    </source>
</evidence>
<dbReference type="PANTHER" id="PTHR46985">
    <property type="entry name" value="NACHT, LRR AND PYD DOMAINS-CONTAINING PROTEIN 1"/>
    <property type="match status" value="1"/>
</dbReference>
<accession>A0A803JNJ4</accession>
<evidence type="ECO:0000256" key="4">
    <source>
        <dbReference type="ARBA" id="ARBA00022859"/>
    </source>
</evidence>
<keyword evidence="6" id="KW-1271">Inflammasome</keyword>
<dbReference type="InterPro" id="IPR033516">
    <property type="entry name" value="CARD8/ASC/NALP1_CARD"/>
</dbReference>
<dbReference type="AlphaFoldDB" id="A0A803JNJ4"/>
<keyword evidence="2" id="KW-0963">Cytoplasm</keyword>
<proteinExistence type="predicted"/>
<dbReference type="GO" id="GO:0006954">
    <property type="term" value="P:inflammatory response"/>
    <property type="evidence" value="ECO:0007669"/>
    <property type="project" value="UniProtKB-KW"/>
</dbReference>
<dbReference type="InterPro" id="IPR004020">
    <property type="entry name" value="DAPIN"/>
</dbReference>
<dbReference type="CDD" id="cd08330">
    <property type="entry name" value="CARD_ASC_NALP1"/>
    <property type="match status" value="1"/>
</dbReference>
<evidence type="ECO:0000256" key="5">
    <source>
        <dbReference type="ARBA" id="ARBA00023198"/>
    </source>
</evidence>
<sequence length="211" mass="24098">MAQTPWDKLVFTLENLPQERFKRFKEKLNKLEVDSYKPIPWSQLQDKDAGDVANRIISNYTESVGINVALRVLHSIGEKEACQDLAKALGIFQHTEQPMETDQRVAASTPPVKPGADSQRVTPTDGQHFVDRHRAALIARVSLIDPVLDELLGDGTLTQEQYDTVRSKGTCQERMRQLYDCVRAWGKIEKDKFYQYLLEENGPLVRDLENN</sequence>
<dbReference type="GO" id="GO:0045087">
    <property type="term" value="P:innate immune response"/>
    <property type="evidence" value="ECO:0007669"/>
    <property type="project" value="UniProtKB-KW"/>
</dbReference>
<evidence type="ECO:0000256" key="1">
    <source>
        <dbReference type="ARBA" id="ARBA00004110"/>
    </source>
</evidence>
<protein>
    <submittedName>
        <fullName evidence="10">PYD and CARD domain containing</fullName>
    </submittedName>
</protein>
<reference evidence="10" key="1">
    <citation type="journal article" date="2010" name="Science">
        <title>The genome of the Western clawed frog Xenopus tropicalis.</title>
        <authorList>
            <person name="Hellsten U."/>
            <person name="Harland R.M."/>
            <person name="Gilchrist M.J."/>
            <person name="Hendrix D."/>
            <person name="Jurka J."/>
            <person name="Kapitonov V."/>
            <person name="Ovcharenko I."/>
            <person name="Putnam N.H."/>
            <person name="Shu S."/>
            <person name="Taher L."/>
            <person name="Blitz I.L."/>
            <person name="Blumberg B."/>
            <person name="Dichmann D.S."/>
            <person name="Dubchak I."/>
            <person name="Amaya E."/>
            <person name="Detter J.C."/>
            <person name="Fletcher R."/>
            <person name="Gerhard D.S."/>
            <person name="Goodstein D."/>
            <person name="Graves T."/>
            <person name="Grigoriev I.V."/>
            <person name="Grimwood J."/>
            <person name="Kawashima T."/>
            <person name="Lindquist E."/>
            <person name="Lucas S.M."/>
            <person name="Mead P.E."/>
            <person name="Mitros T."/>
            <person name="Ogino H."/>
            <person name="Ohta Y."/>
            <person name="Poliakov A.V."/>
            <person name="Pollet N."/>
            <person name="Robert J."/>
            <person name="Salamov A."/>
            <person name="Sater A.K."/>
            <person name="Schmutz J."/>
            <person name="Terry A."/>
            <person name="Vize P.D."/>
            <person name="Warren W.C."/>
            <person name="Wells D."/>
            <person name="Wills A."/>
            <person name="Wilson R.K."/>
            <person name="Zimmerman L.B."/>
            <person name="Zorn A.M."/>
            <person name="Grainger R."/>
            <person name="Grammer T."/>
            <person name="Khokha M.K."/>
            <person name="Richardson P.M."/>
            <person name="Rokhsar D.S."/>
        </authorList>
    </citation>
    <scope>NUCLEOTIDE SEQUENCE [LARGE SCALE GENOMIC DNA]</scope>
    <source>
        <strain evidence="10">Nigerian</strain>
    </source>
</reference>
<dbReference type="InParanoid" id="A0A803JNJ4"/>
<evidence type="ECO:0000259" key="8">
    <source>
        <dbReference type="PROSITE" id="PS50209"/>
    </source>
</evidence>
<dbReference type="PANTHER" id="PTHR46985:SF2">
    <property type="entry name" value="APOPTOSIS-ASSOCIATED SPECK-LIKE PROTEIN CONTAINING A CARD"/>
    <property type="match status" value="1"/>
</dbReference>
<dbReference type="InterPro" id="IPR051249">
    <property type="entry name" value="NLRP_Inflammasome"/>
</dbReference>
<dbReference type="InterPro" id="IPR011029">
    <property type="entry name" value="DEATH-like_dom_sf"/>
</dbReference>
<dbReference type="SUPFAM" id="SSF47986">
    <property type="entry name" value="DEATH domain"/>
    <property type="match status" value="2"/>
</dbReference>
<dbReference type="GO" id="GO:0061702">
    <property type="term" value="C:canonical inflammasome complex"/>
    <property type="evidence" value="ECO:0007669"/>
    <property type="project" value="UniProtKB-SubCell"/>
</dbReference>